<gene>
    <name evidence="3" type="ordered locus">Metfor_1861</name>
</gene>
<dbReference type="PANTHER" id="PTHR41282">
    <property type="entry name" value="CONSERVED TRANSMEMBRANE PROTEIN-RELATED"/>
    <property type="match status" value="1"/>
</dbReference>
<feature type="transmembrane region" description="Helical" evidence="2">
    <location>
        <begin position="177"/>
        <end position="196"/>
    </location>
</feature>
<proteinExistence type="predicted"/>
<accession>L0HDS4</accession>
<dbReference type="PANTHER" id="PTHR41282:SF1">
    <property type="entry name" value="CONSERVED TRANSMEMBRANE PROTEIN-RELATED"/>
    <property type="match status" value="1"/>
</dbReference>
<keyword evidence="2" id="KW-0812">Transmembrane</keyword>
<evidence type="ECO:0000313" key="3">
    <source>
        <dbReference type="EMBL" id="AGB02882.1"/>
    </source>
</evidence>
<dbReference type="KEGG" id="mfo:Metfor_1861"/>
<dbReference type="HOGENOM" id="CLU_074030_1_0_2"/>
<evidence type="ECO:0000313" key="4">
    <source>
        <dbReference type="Proteomes" id="UP000010824"/>
    </source>
</evidence>
<dbReference type="GeneID" id="14308250"/>
<dbReference type="Proteomes" id="UP000010824">
    <property type="component" value="Chromosome"/>
</dbReference>
<dbReference type="InParanoid" id="L0HDS4"/>
<feature type="region of interest" description="Disordered" evidence="1">
    <location>
        <begin position="1"/>
        <end position="20"/>
    </location>
</feature>
<feature type="transmembrane region" description="Helical" evidence="2">
    <location>
        <begin position="60"/>
        <end position="81"/>
    </location>
</feature>
<keyword evidence="4" id="KW-1185">Reference proteome</keyword>
<sequence length="248" mass="26980">MDRSANPALRDELFGPGEDRAGAKPMTIRGTIDKTLVLLAIAMVSAVAAWKFLPADAIPVILVSVVAAFVIGFVTSFYTAWSPVTGPVFAVFEGIFLGAFSGAAEALYPGIVAQAVALTFAVFVLLLLIFRARLIRVTEKFRLIVVGAMGAIILFYLAAIVLAFFGLPLGFVNEGGWPGIVISVIIVFVASLSLVLDFDYIEQGVTNGLPKRHEWYAAFTLLVTLVWLYLEIVRLLMKIRMLAQVLRR</sequence>
<keyword evidence="2" id="KW-0472">Membrane</keyword>
<feature type="transmembrane region" description="Helical" evidence="2">
    <location>
        <begin position="216"/>
        <end position="237"/>
    </location>
</feature>
<feature type="transmembrane region" description="Helical" evidence="2">
    <location>
        <begin position="115"/>
        <end position="135"/>
    </location>
</feature>
<protein>
    <submittedName>
        <fullName evidence="3">Putative membrane protein</fullName>
    </submittedName>
</protein>
<dbReference type="RefSeq" id="WP_015285845.1">
    <property type="nucleotide sequence ID" value="NC_019943.1"/>
</dbReference>
<keyword evidence="2" id="KW-1133">Transmembrane helix</keyword>
<dbReference type="EMBL" id="CP003167">
    <property type="protein sequence ID" value="AGB02882.1"/>
    <property type="molecule type" value="Genomic_DNA"/>
</dbReference>
<evidence type="ECO:0000256" key="2">
    <source>
        <dbReference type="SAM" id="Phobius"/>
    </source>
</evidence>
<dbReference type="InterPro" id="IPR010539">
    <property type="entry name" value="BaxI_1-like"/>
</dbReference>
<reference evidence="3 4" key="2">
    <citation type="journal article" date="2014" name="Genome Announc.">
        <title>Complete Genome Sequence of Methanoregula formicica SMSPT, a Mesophilic Hydrogenotrophic Methanogen Isolated from a Methanogenic Upflow Anaerobic Sludge Blanket Reactor.</title>
        <authorList>
            <person name="Yamamoto K."/>
            <person name="Tamaki H."/>
            <person name="Cadillo-Quiroz H."/>
            <person name="Imachi H."/>
            <person name="Kyrpides N."/>
            <person name="Woyke T."/>
            <person name="Goodwin L."/>
            <person name="Zinder S.H."/>
            <person name="Kamagata Y."/>
            <person name="Liu W.T."/>
        </authorList>
    </citation>
    <scope>NUCLEOTIDE SEQUENCE [LARGE SCALE GENOMIC DNA]</scope>
    <source>
        <strain evidence="4">DSM 22288 / NBRC 105244 / SMSP</strain>
    </source>
</reference>
<dbReference type="Pfam" id="PF12811">
    <property type="entry name" value="BaxI_1"/>
    <property type="match status" value="1"/>
</dbReference>
<dbReference type="AlphaFoldDB" id="L0HDS4"/>
<reference evidence="4" key="1">
    <citation type="submission" date="2011-12" db="EMBL/GenBank/DDBJ databases">
        <title>Complete sequence of Methanoregula formicicum SMSP.</title>
        <authorList>
            <person name="Lucas S."/>
            <person name="Han J."/>
            <person name="Lapidus A."/>
            <person name="Cheng J.-F."/>
            <person name="Goodwin L."/>
            <person name="Pitluck S."/>
            <person name="Peters L."/>
            <person name="Ovchinnikova G."/>
            <person name="Teshima H."/>
            <person name="Detter J.C."/>
            <person name="Han C."/>
            <person name="Tapia R."/>
            <person name="Land M."/>
            <person name="Hauser L."/>
            <person name="Kyrpides N."/>
            <person name="Ivanova N."/>
            <person name="Pagani I."/>
            <person name="Imachi H."/>
            <person name="Tamaki H."/>
            <person name="Sekiguchi Y."/>
            <person name="Kamagata Y."/>
            <person name="Cadillo-Quiroz H."/>
            <person name="Zinder S."/>
            <person name="Liu W.-T."/>
            <person name="Woyke T."/>
        </authorList>
    </citation>
    <scope>NUCLEOTIDE SEQUENCE [LARGE SCALE GENOMIC DNA]</scope>
    <source>
        <strain evidence="4">DSM 22288 / NBRC 105244 / SMSP</strain>
    </source>
</reference>
<feature type="transmembrane region" description="Helical" evidence="2">
    <location>
        <begin position="141"/>
        <end position="165"/>
    </location>
</feature>
<evidence type="ECO:0000256" key="1">
    <source>
        <dbReference type="SAM" id="MobiDB-lite"/>
    </source>
</evidence>
<dbReference type="eggNOG" id="arCOG06646">
    <property type="taxonomic scope" value="Archaea"/>
</dbReference>
<feature type="transmembrane region" description="Helical" evidence="2">
    <location>
        <begin position="35"/>
        <end position="53"/>
    </location>
</feature>
<dbReference type="OrthoDB" id="148285at2157"/>
<dbReference type="PIRSF" id="PIRSF009160">
    <property type="entry name" value="UCP009160"/>
    <property type="match status" value="1"/>
</dbReference>
<organism evidence="3 4">
    <name type="scientific">Methanoregula formicica (strain DSM 22288 / NBRC 105244 / SMSP)</name>
    <dbReference type="NCBI Taxonomy" id="593750"/>
    <lineage>
        <taxon>Archaea</taxon>
        <taxon>Methanobacteriati</taxon>
        <taxon>Methanobacteriota</taxon>
        <taxon>Stenosarchaea group</taxon>
        <taxon>Methanomicrobia</taxon>
        <taxon>Methanomicrobiales</taxon>
        <taxon>Methanoregulaceae</taxon>
        <taxon>Methanoregula</taxon>
    </lineage>
</organism>
<name>L0HDS4_METFS</name>
<feature type="transmembrane region" description="Helical" evidence="2">
    <location>
        <begin position="87"/>
        <end position="108"/>
    </location>
</feature>